<gene>
    <name evidence="7" type="ORF">SAMN06297468_2921</name>
</gene>
<dbReference type="InterPro" id="IPR003819">
    <property type="entry name" value="TauD/TfdA-like"/>
</dbReference>
<sequence>MPEQSTLSMASYASHIESVMAHSLSPDSTPIAPVDPSRTAIIEACGGEILPLDPIGAEVRGIDLAAPKPPPTEVIEALEAEMASRGFLVFKSDEPLHVDDFLRASCWWGGRELHSTHGVHPATPGGNRHIFRLSNDRRHGIPGVGPQWHNDGSFLAETFSHSGYHIVRPAEHGGGTHFAHLGAAYDALSAREKDFWSRLSSVNSNSGVVHPLVHRHEVSGQNCVWLHLGMTGAVIEKIAEAEDAFRLLGANEMRDLCVRYNQLLTEGLERGYAIAFEYEQNDCVFIDNLAVAHRAAPEAHASVEQQGLRIMHRSTVRGTHPLAPLDGLPQFVDIHGPSPFPSDGVWQGGGIGFRWDEAVPMQN</sequence>
<dbReference type="InterPro" id="IPR051178">
    <property type="entry name" value="TfdA_dioxygenase"/>
</dbReference>
<evidence type="ECO:0000256" key="4">
    <source>
        <dbReference type="ARBA" id="ARBA00023002"/>
    </source>
</evidence>
<dbReference type="Proteomes" id="UP000194420">
    <property type="component" value="Unassembled WGS sequence"/>
</dbReference>
<dbReference type="GO" id="GO:0046872">
    <property type="term" value="F:metal ion binding"/>
    <property type="evidence" value="ECO:0007669"/>
    <property type="project" value="UniProtKB-KW"/>
</dbReference>
<organism evidence="7 8">
    <name type="scientific">Altererythrobacter xiamenensis</name>
    <dbReference type="NCBI Taxonomy" id="1316679"/>
    <lineage>
        <taxon>Bacteria</taxon>
        <taxon>Pseudomonadati</taxon>
        <taxon>Pseudomonadota</taxon>
        <taxon>Alphaproteobacteria</taxon>
        <taxon>Sphingomonadales</taxon>
        <taxon>Erythrobacteraceae</taxon>
        <taxon>Altererythrobacter</taxon>
    </lineage>
</organism>
<evidence type="ECO:0000256" key="5">
    <source>
        <dbReference type="ARBA" id="ARBA00023004"/>
    </source>
</evidence>
<evidence type="ECO:0000256" key="3">
    <source>
        <dbReference type="ARBA" id="ARBA00022964"/>
    </source>
</evidence>
<dbReference type="AlphaFoldDB" id="A0A1Y6FNG3"/>
<evidence type="ECO:0000256" key="1">
    <source>
        <dbReference type="ARBA" id="ARBA00005896"/>
    </source>
</evidence>
<keyword evidence="2" id="KW-0479">Metal-binding</keyword>
<keyword evidence="4" id="KW-0560">Oxidoreductase</keyword>
<dbReference type="Gene3D" id="3.60.130.10">
    <property type="entry name" value="Clavaminate synthase-like"/>
    <property type="match status" value="1"/>
</dbReference>
<evidence type="ECO:0000256" key="2">
    <source>
        <dbReference type="ARBA" id="ARBA00022723"/>
    </source>
</evidence>
<keyword evidence="5" id="KW-0408">Iron</keyword>
<protein>
    <submittedName>
        <fullName evidence="7">Taurine dioxygenase</fullName>
    </submittedName>
</protein>
<dbReference type="PANTHER" id="PTHR43779">
    <property type="entry name" value="DIOXYGENASE RV0097-RELATED"/>
    <property type="match status" value="1"/>
</dbReference>
<evidence type="ECO:0000313" key="7">
    <source>
        <dbReference type="EMBL" id="SMQ74750.1"/>
    </source>
</evidence>
<dbReference type="Pfam" id="PF02668">
    <property type="entry name" value="TauD"/>
    <property type="match status" value="1"/>
</dbReference>
<dbReference type="SUPFAM" id="SSF51197">
    <property type="entry name" value="Clavaminate synthase-like"/>
    <property type="match status" value="1"/>
</dbReference>
<evidence type="ECO:0000259" key="6">
    <source>
        <dbReference type="Pfam" id="PF02668"/>
    </source>
</evidence>
<feature type="domain" description="TauD/TfdA-like" evidence="6">
    <location>
        <begin position="49"/>
        <end position="313"/>
    </location>
</feature>
<accession>A0A1Y6FNG3</accession>
<evidence type="ECO:0000313" key="8">
    <source>
        <dbReference type="Proteomes" id="UP000194420"/>
    </source>
</evidence>
<keyword evidence="8" id="KW-1185">Reference proteome</keyword>
<dbReference type="GO" id="GO:0016706">
    <property type="term" value="F:2-oxoglutarate-dependent dioxygenase activity"/>
    <property type="evidence" value="ECO:0007669"/>
    <property type="project" value="UniProtKB-ARBA"/>
</dbReference>
<proteinExistence type="inferred from homology"/>
<dbReference type="PANTHER" id="PTHR43779:SF3">
    <property type="entry name" value="(3R)-3-[(CARBOXYMETHYL)AMINO]FATTY ACID OXYGENASE_DECARBOXYLASE"/>
    <property type="match status" value="1"/>
</dbReference>
<name>A0A1Y6FNG3_9SPHN</name>
<reference evidence="8" key="1">
    <citation type="submission" date="2017-04" db="EMBL/GenBank/DDBJ databases">
        <authorList>
            <person name="Varghese N."/>
            <person name="Submissions S."/>
        </authorList>
    </citation>
    <scope>NUCLEOTIDE SEQUENCE [LARGE SCALE GENOMIC DNA]</scope>
</reference>
<comment type="similarity">
    <text evidence="1">Belongs to the TfdA dioxygenase family.</text>
</comment>
<keyword evidence="3 7" id="KW-0223">Dioxygenase</keyword>
<dbReference type="InterPro" id="IPR042098">
    <property type="entry name" value="TauD-like_sf"/>
</dbReference>
<dbReference type="EMBL" id="FXWG01000003">
    <property type="protein sequence ID" value="SMQ74750.1"/>
    <property type="molecule type" value="Genomic_DNA"/>
</dbReference>